<protein>
    <recommendedName>
        <fullName evidence="3">Carboxypeptidase regulatory-like domain-containing protein</fullName>
    </recommendedName>
</protein>
<evidence type="ECO:0008006" key="3">
    <source>
        <dbReference type="Google" id="ProtNLM"/>
    </source>
</evidence>
<dbReference type="EMBL" id="QMQY01000043">
    <property type="protein sequence ID" value="RLE50829.1"/>
    <property type="molecule type" value="Genomic_DNA"/>
</dbReference>
<dbReference type="InterPro" id="IPR008969">
    <property type="entry name" value="CarboxyPept-like_regulatory"/>
</dbReference>
<organism evidence="1 2">
    <name type="scientific">Thermoproteota archaeon</name>
    <dbReference type="NCBI Taxonomy" id="2056631"/>
    <lineage>
        <taxon>Archaea</taxon>
        <taxon>Thermoproteota</taxon>
    </lineage>
</organism>
<dbReference type="SUPFAM" id="SSF49464">
    <property type="entry name" value="Carboxypeptidase regulatory domain-like"/>
    <property type="match status" value="1"/>
</dbReference>
<feature type="non-terminal residue" evidence="1">
    <location>
        <position position="253"/>
    </location>
</feature>
<evidence type="ECO:0000313" key="2">
    <source>
        <dbReference type="Proteomes" id="UP000281962"/>
    </source>
</evidence>
<dbReference type="Proteomes" id="UP000281962">
    <property type="component" value="Unassembled WGS sequence"/>
</dbReference>
<reference evidence="1 2" key="1">
    <citation type="submission" date="2018-06" db="EMBL/GenBank/DDBJ databases">
        <title>Extensive metabolic versatility and redundancy in microbially diverse, dynamic hydrothermal sediments.</title>
        <authorList>
            <person name="Dombrowski N."/>
            <person name="Teske A."/>
            <person name="Baker B.J."/>
        </authorList>
    </citation>
    <scope>NUCLEOTIDE SEQUENCE [LARGE SCALE GENOMIC DNA]</scope>
    <source>
        <strain evidence="1">B30_G17</strain>
    </source>
</reference>
<comment type="caution">
    <text evidence="1">The sequence shown here is derived from an EMBL/GenBank/DDBJ whole genome shotgun (WGS) entry which is preliminary data.</text>
</comment>
<proteinExistence type="predicted"/>
<sequence length="253" mass="28731">MVGMQRLIVLSILALMIINIAYLCNSNSNFKVEGYVIDENGKILKNVQLYAFKMIRSNEWKLISKGISNENGYYNFELNRGKYRIYAILDLNETIGFDYAISFVEIEVNRNIMVNITLIEGASIIVEGEALIADSPEPAKYATYYINMNITNKLMKSRVLMIYGSKLNQLASLGLPNNLIVVPANMNITIIVEAYFLIGRIIRAFNFTLTEKPLKLGRGEKVTIKVTKSSLRYSLNKVIRKASYVRENITEAE</sequence>
<accession>A0A497EUM0</accession>
<dbReference type="AlphaFoldDB" id="A0A497EUM0"/>
<evidence type="ECO:0000313" key="1">
    <source>
        <dbReference type="EMBL" id="RLE50829.1"/>
    </source>
</evidence>
<name>A0A497EUM0_9CREN</name>
<gene>
    <name evidence="1" type="ORF">DRJ21_01340</name>
</gene>